<dbReference type="OrthoDB" id="7161229at2"/>
<dbReference type="Gene3D" id="3.30.1150.10">
    <property type="match status" value="1"/>
</dbReference>
<accession>A0A3N5DKJ6</accession>
<comment type="caution">
    <text evidence="2">The sequence shown here is derived from an EMBL/GenBank/DDBJ whole genome shotgun (WGS) entry which is preliminary data.</text>
</comment>
<feature type="region of interest" description="Disordered" evidence="1">
    <location>
        <begin position="54"/>
        <end position="159"/>
    </location>
</feature>
<dbReference type="Proteomes" id="UP000275232">
    <property type="component" value="Unassembled WGS sequence"/>
</dbReference>
<evidence type="ECO:0000313" key="3">
    <source>
        <dbReference type="Proteomes" id="UP000275232"/>
    </source>
</evidence>
<dbReference type="AlphaFoldDB" id="A0A3N5DKJ6"/>
<proteinExistence type="predicted"/>
<dbReference type="EMBL" id="RPFZ01000001">
    <property type="protein sequence ID" value="RPF72232.1"/>
    <property type="molecule type" value="Genomic_DNA"/>
</dbReference>
<evidence type="ECO:0000256" key="1">
    <source>
        <dbReference type="SAM" id="MobiDB-lite"/>
    </source>
</evidence>
<sequence length="286" mass="30297">MASLSDLSTEERVGVGIAAVGHVALAAALAWHATREPPVIEPTERIDVSLANDISLESTAPDPSADPVGAFAPELGDVPQQAVDAPLETVQAPVEPAVTSPPPPPAPRRATPDRPRPQPTPQPRASQRQERPTPAPSPARSSRPTPAPSPARSQSARAPRIGSDFLEGASNADGNRGSPAATFGAAESAALNSAVTRQLRPRWSAPSGVDVELLVTVVAWELNPDGSLKGQPRVVSQSGINASNRAQADLHAERAVRAVQLAAPFNLPEQFYSRWRRLQWTFDRRL</sequence>
<feature type="compositionally biased region" description="Low complexity" evidence="1">
    <location>
        <begin position="138"/>
        <end position="159"/>
    </location>
</feature>
<protein>
    <submittedName>
        <fullName evidence="2">Energy transducer TonB</fullName>
    </submittedName>
</protein>
<organism evidence="2 3">
    <name type="scientific">Aurantiacibacter spongiae</name>
    <dbReference type="NCBI Taxonomy" id="2488860"/>
    <lineage>
        <taxon>Bacteria</taxon>
        <taxon>Pseudomonadati</taxon>
        <taxon>Pseudomonadota</taxon>
        <taxon>Alphaproteobacteria</taxon>
        <taxon>Sphingomonadales</taxon>
        <taxon>Erythrobacteraceae</taxon>
        <taxon>Aurantiacibacter</taxon>
    </lineage>
</organism>
<reference evidence="2 3" key="1">
    <citation type="submission" date="2018-11" db="EMBL/GenBank/DDBJ databases">
        <title>Erythrobacter spongiae sp. nov., isolated from a marine sponge.</title>
        <authorList>
            <person name="Zhuang L."/>
            <person name="Luo L."/>
        </authorList>
    </citation>
    <scope>NUCLEOTIDE SEQUENCE [LARGE SCALE GENOMIC DNA]</scope>
    <source>
        <strain evidence="2 3">HN-E23</strain>
    </source>
</reference>
<gene>
    <name evidence="2" type="ORF">EG799_11810</name>
</gene>
<dbReference type="RefSeq" id="WP_123881450.1">
    <property type="nucleotide sequence ID" value="NZ_RPFZ01000001.1"/>
</dbReference>
<evidence type="ECO:0000313" key="2">
    <source>
        <dbReference type="EMBL" id="RPF72232.1"/>
    </source>
</evidence>
<keyword evidence="3" id="KW-1185">Reference proteome</keyword>
<name>A0A3N5DKJ6_9SPHN</name>